<sequence>MNEILKKAEFTTIMFAGIGATFMAIILLGIAVPDYFTQHAHLQDLYGSMSTLFIGAVGALLGIIGLRGKLKQQEVSK</sequence>
<protein>
    <submittedName>
        <fullName evidence="2">Uncharacterized protein</fullName>
    </submittedName>
</protein>
<reference evidence="2" key="1">
    <citation type="submission" date="2024-05" db="EMBL/GenBank/DDBJ databases">
        <title>The simplest Porifera holobiont: glass sponge Aphrocallistes beatrix thrives with only two symbionts.</title>
        <authorList>
            <person name="N Garritano A."/>
            <person name="A Allen M."/>
            <person name="Thomas T."/>
        </authorList>
    </citation>
    <scope>NUCLEOTIDE SEQUENCE</scope>
    <source>
        <strain evidence="2">AB1</strain>
    </source>
</reference>
<dbReference type="EMBL" id="PP848464">
    <property type="protein sequence ID" value="XBQ68754.1"/>
    <property type="molecule type" value="Genomic_DNA"/>
</dbReference>
<keyword evidence="1" id="KW-1133">Transmembrane helix</keyword>
<feature type="transmembrane region" description="Helical" evidence="1">
    <location>
        <begin position="12"/>
        <end position="33"/>
    </location>
</feature>
<gene>
    <name evidence="2" type="ORF">ZGOWGMRN_CDS_0017</name>
</gene>
<proteinExistence type="predicted"/>
<feature type="transmembrane region" description="Helical" evidence="1">
    <location>
        <begin position="45"/>
        <end position="66"/>
    </location>
</feature>
<name>A0AAU7N612_9VIRU</name>
<evidence type="ECO:0000313" key="2">
    <source>
        <dbReference type="EMBL" id="XBQ68754.1"/>
    </source>
</evidence>
<accession>A0AAU7N612</accession>
<keyword evidence="1" id="KW-0812">Transmembrane</keyword>
<evidence type="ECO:0000256" key="1">
    <source>
        <dbReference type="SAM" id="Phobius"/>
    </source>
</evidence>
<keyword evidence="1" id="KW-0472">Membrane</keyword>
<organism evidence="2">
    <name type="scientific">Nitrosopumivirus cobalaminus</name>
    <dbReference type="NCBI Taxonomy" id="3158414"/>
    <lineage>
        <taxon>Viruses</taxon>
    </lineage>
</organism>